<dbReference type="EnsemblMetazoa" id="CLYHEMT007702.1">
    <property type="protein sequence ID" value="CLYHEMP007702.1"/>
    <property type="gene ID" value="CLYHEMG007702"/>
</dbReference>
<keyword evidence="4 8" id="KW-0297">G-protein coupled receptor</keyword>
<dbReference type="PRINTS" id="PR00237">
    <property type="entry name" value="GPCRRHODOPSN"/>
</dbReference>
<evidence type="ECO:0000256" key="1">
    <source>
        <dbReference type="ARBA" id="ARBA00004141"/>
    </source>
</evidence>
<keyword evidence="6 8" id="KW-0675">Receptor</keyword>
<dbReference type="PROSITE" id="PS00237">
    <property type="entry name" value="G_PROTEIN_RECEP_F1_1"/>
    <property type="match status" value="1"/>
</dbReference>
<feature type="region of interest" description="Disordered" evidence="9">
    <location>
        <begin position="620"/>
        <end position="640"/>
    </location>
</feature>
<evidence type="ECO:0000259" key="12">
    <source>
        <dbReference type="PROSITE" id="PS50262"/>
    </source>
</evidence>
<keyword evidence="14" id="KW-1185">Reference proteome</keyword>
<dbReference type="GO" id="GO:0005886">
    <property type="term" value="C:plasma membrane"/>
    <property type="evidence" value="ECO:0007669"/>
    <property type="project" value="TreeGrafter"/>
</dbReference>
<evidence type="ECO:0000256" key="7">
    <source>
        <dbReference type="ARBA" id="ARBA00023224"/>
    </source>
</evidence>
<keyword evidence="7 8" id="KW-0807">Transducer</keyword>
<dbReference type="PANTHER" id="PTHR45695">
    <property type="entry name" value="LEUCOKININ RECEPTOR-RELATED"/>
    <property type="match status" value="1"/>
</dbReference>
<sequence>MACNFGIVFNFILILAIQHSINTLDLKGSGDFYCPKMASWCKKSADIVLPGGFTSECTKLGLANNISKELKTLTPSCYFAIVSLGEPDEKIPDSFNKGELDQGIWCQSDSVNINFHEECIRKRTPQEQDLFDTCKAFGTTDKFEECKPDMFQIIKDGRLVDFALIDKTTNNDQSEYTSLKIKEVDCKFKTLLQRSCLYFKQTGENECSCDNFEVTNGTFAMDFCQETKPDESFVAGFEALCALINKTLDDCDCKLFNLSDNTTKQSVCDFLQPKPVQNLIQAAYFLLPYATVETVASVIGIIGNLIVIAVAVRFRIGLAPCKMLIAHLALYDLFFAIFQFTYALPKFWVAKFIYGKFVCRVLRGAEYLGVYLAIGVILTISIERFIGIVNPFSRGISKTGLNVILFINGLCGLMACIPIFYYSSITDLGICEVDWPNGSQDMFIYNMFVLIVYLLIPTIIIATLYSLIISTLHGTIVLGKNSFIADPRLRKKRLQDNRRTMYVLIGVVIAFVIFVFPKQVIMTFLSYNDYGWGSFANQRDMKASTFVILVYIAHFTYPFHVSINPLVYSLIDARWRKDVRNFFTGHNWRNRSAYSATMSSTMTQRRRSSVATVLDDPCTKRKSPPTVGKLNPNINNNNNISRPRQLVVTATATGKFETLPTPLTSSDELWIEENGGQKSKFTFLT</sequence>
<dbReference type="Proteomes" id="UP000594262">
    <property type="component" value="Unplaced"/>
</dbReference>
<feature type="transmembrane region" description="Helical" evidence="10">
    <location>
        <begin position="443"/>
        <end position="468"/>
    </location>
</feature>
<dbReference type="Pfam" id="PF00001">
    <property type="entry name" value="7tm_1"/>
    <property type="match status" value="1"/>
</dbReference>
<evidence type="ECO:0000256" key="4">
    <source>
        <dbReference type="ARBA" id="ARBA00023040"/>
    </source>
</evidence>
<dbReference type="GO" id="GO:0004930">
    <property type="term" value="F:G protein-coupled receptor activity"/>
    <property type="evidence" value="ECO:0007669"/>
    <property type="project" value="UniProtKB-KW"/>
</dbReference>
<feature type="transmembrane region" description="Helical" evidence="10">
    <location>
        <begin position="403"/>
        <end position="423"/>
    </location>
</feature>
<feature type="transmembrane region" description="Helical" evidence="10">
    <location>
        <begin position="324"/>
        <end position="344"/>
    </location>
</feature>
<feature type="transmembrane region" description="Helical" evidence="10">
    <location>
        <begin position="500"/>
        <end position="525"/>
    </location>
</feature>
<keyword evidence="2 8" id="KW-0812">Transmembrane</keyword>
<evidence type="ECO:0000256" key="6">
    <source>
        <dbReference type="ARBA" id="ARBA00023170"/>
    </source>
</evidence>
<feature type="transmembrane region" description="Helical" evidence="10">
    <location>
        <begin position="282"/>
        <end position="312"/>
    </location>
</feature>
<keyword evidence="3 10" id="KW-1133">Transmembrane helix</keyword>
<proteinExistence type="inferred from homology"/>
<evidence type="ECO:0000256" key="3">
    <source>
        <dbReference type="ARBA" id="ARBA00022989"/>
    </source>
</evidence>
<dbReference type="RefSeq" id="XP_066915652.1">
    <property type="nucleotide sequence ID" value="XM_067059551.1"/>
</dbReference>
<comment type="subcellular location">
    <subcellularLocation>
        <location evidence="1">Membrane</location>
        <topology evidence="1">Multi-pass membrane protein</topology>
    </subcellularLocation>
</comment>
<dbReference type="AlphaFoldDB" id="A0A7M5WKN0"/>
<dbReference type="OrthoDB" id="9046662at2759"/>
<dbReference type="Gene3D" id="1.20.1070.10">
    <property type="entry name" value="Rhodopsin 7-helix transmembrane proteins"/>
    <property type="match status" value="1"/>
</dbReference>
<evidence type="ECO:0000256" key="2">
    <source>
        <dbReference type="ARBA" id="ARBA00022692"/>
    </source>
</evidence>
<evidence type="ECO:0000256" key="8">
    <source>
        <dbReference type="RuleBase" id="RU000688"/>
    </source>
</evidence>
<organism evidence="13 14">
    <name type="scientific">Clytia hemisphaerica</name>
    <dbReference type="NCBI Taxonomy" id="252671"/>
    <lineage>
        <taxon>Eukaryota</taxon>
        <taxon>Metazoa</taxon>
        <taxon>Cnidaria</taxon>
        <taxon>Hydrozoa</taxon>
        <taxon>Hydroidolina</taxon>
        <taxon>Leptothecata</taxon>
        <taxon>Obeliida</taxon>
        <taxon>Clytiidae</taxon>
        <taxon>Clytia</taxon>
    </lineage>
</organism>
<dbReference type="InterPro" id="IPR000276">
    <property type="entry name" value="GPCR_Rhodpsn"/>
</dbReference>
<feature type="transmembrane region" description="Helical" evidence="10">
    <location>
        <begin position="364"/>
        <end position="382"/>
    </location>
</feature>
<evidence type="ECO:0000313" key="14">
    <source>
        <dbReference type="Proteomes" id="UP000594262"/>
    </source>
</evidence>
<dbReference type="PANTHER" id="PTHR45695:SF9">
    <property type="entry name" value="LEUCOKININ RECEPTOR"/>
    <property type="match status" value="1"/>
</dbReference>
<dbReference type="CDD" id="cd00637">
    <property type="entry name" value="7tm_classA_rhodopsin-like"/>
    <property type="match status" value="1"/>
</dbReference>
<feature type="compositionally biased region" description="Low complexity" evidence="9">
    <location>
        <begin position="631"/>
        <end position="640"/>
    </location>
</feature>
<feature type="chain" id="PRO_5029786846" description="G-protein coupled receptors family 1 profile domain-containing protein" evidence="11">
    <location>
        <begin position="24"/>
        <end position="685"/>
    </location>
</feature>
<evidence type="ECO:0000256" key="9">
    <source>
        <dbReference type="SAM" id="MobiDB-lite"/>
    </source>
</evidence>
<reference evidence="13" key="1">
    <citation type="submission" date="2021-01" db="UniProtKB">
        <authorList>
            <consortium name="EnsemblMetazoa"/>
        </authorList>
    </citation>
    <scope>IDENTIFICATION</scope>
</reference>
<dbReference type="GeneID" id="136802787"/>
<keyword evidence="11" id="KW-0732">Signal</keyword>
<feature type="signal peptide" evidence="11">
    <location>
        <begin position="1"/>
        <end position="23"/>
    </location>
</feature>
<name>A0A7M5WKN0_9CNID</name>
<feature type="domain" description="G-protein coupled receptors family 1 profile" evidence="12">
    <location>
        <begin position="303"/>
        <end position="568"/>
    </location>
</feature>
<feature type="transmembrane region" description="Helical" evidence="10">
    <location>
        <begin position="545"/>
        <end position="571"/>
    </location>
</feature>
<evidence type="ECO:0000313" key="13">
    <source>
        <dbReference type="EnsemblMetazoa" id="CLYHEMP007702.1"/>
    </source>
</evidence>
<dbReference type="PROSITE" id="PS50262">
    <property type="entry name" value="G_PROTEIN_RECEP_F1_2"/>
    <property type="match status" value="1"/>
</dbReference>
<dbReference type="InterPro" id="IPR017452">
    <property type="entry name" value="GPCR_Rhodpsn_7TM"/>
</dbReference>
<evidence type="ECO:0000256" key="11">
    <source>
        <dbReference type="SAM" id="SignalP"/>
    </source>
</evidence>
<evidence type="ECO:0000256" key="10">
    <source>
        <dbReference type="SAM" id="Phobius"/>
    </source>
</evidence>
<comment type="similarity">
    <text evidence="8">Belongs to the G-protein coupled receptor 1 family.</text>
</comment>
<keyword evidence="5 10" id="KW-0472">Membrane</keyword>
<evidence type="ECO:0000256" key="5">
    <source>
        <dbReference type="ARBA" id="ARBA00023136"/>
    </source>
</evidence>
<accession>A0A7M5WKN0</accession>
<dbReference type="SUPFAM" id="SSF81321">
    <property type="entry name" value="Family A G protein-coupled receptor-like"/>
    <property type="match status" value="1"/>
</dbReference>
<protein>
    <recommendedName>
        <fullName evidence="12">G-protein coupled receptors family 1 profile domain-containing protein</fullName>
    </recommendedName>
</protein>